<feature type="region of interest" description="Disordered" evidence="1">
    <location>
        <begin position="410"/>
        <end position="429"/>
    </location>
</feature>
<sequence length="620" mass="68077">MEGTLLIPPDRGNILGRALWKSRYVVVGSPQREGNADANQAPNNLSLSQVLSATRIKDSREKNIKIPPRISPDSIYLSLYKSKDDWEPSQQYSIASIADCQVQMVAHRKQGPALPTMVMQIKPDPTTDKLRKRRSSRTAGLTREKESGPTTLWFRPSEEGGYALQDWARYISSLIQPGVPDAYPMSPITPASPTFSNPFSPRRDGEQYRPGSGGDEPVRPTMPHHRSGRERPHTFSETPSLRSRRSDISSHGSSLNAMGMGYVIHGNQYTTVLPTDLPSPATTVGELPSEYMLGWTSAQGRSSTLSSPVRARGSVSSQGQAPGSQASSSPPPARESILDRAFQLRCIPGVETEVSGEYNLSSLARFDALMREAEERRKKERQLNPPITPMASTFEEDEGEHDTAKIEKVKQEEVVEETEEEDDEEEDFSDDDIFDHDVARDRSSIALSAQRALAFIANRHGSMAQGGRATQSYHPDSGYSILRPHTAHSKMRPTTLHRGGSQSHVPLATAAMENQRASMRDHLSRHEKRHSTSSVKRLSFNEFTKRLSSTSSLLLSPNNGGGPGSRGSSESEATQQPPSRTALHHPRGNPSQSSQSSKDSERCGWRGSVGVFGAGEGSFI</sequence>
<proteinExistence type="predicted"/>
<dbReference type="EMBL" id="JAQQWL010000015">
    <property type="protein sequence ID" value="KAK8041390.1"/>
    <property type="molecule type" value="Genomic_DNA"/>
</dbReference>
<dbReference type="GeneID" id="92098869"/>
<evidence type="ECO:0008006" key="4">
    <source>
        <dbReference type="Google" id="ProtNLM"/>
    </source>
</evidence>
<feature type="compositionally biased region" description="Low complexity" evidence="1">
    <location>
        <begin position="549"/>
        <end position="558"/>
    </location>
</feature>
<feature type="region of interest" description="Disordered" evidence="1">
    <location>
        <begin position="300"/>
        <end position="334"/>
    </location>
</feature>
<feature type="compositionally biased region" description="Acidic residues" evidence="1">
    <location>
        <begin position="414"/>
        <end position="429"/>
    </location>
</feature>
<feature type="region of interest" description="Disordered" evidence="1">
    <location>
        <begin position="125"/>
        <end position="152"/>
    </location>
</feature>
<feature type="region of interest" description="Disordered" evidence="1">
    <location>
        <begin position="549"/>
        <end position="620"/>
    </location>
</feature>
<evidence type="ECO:0000256" key="1">
    <source>
        <dbReference type="SAM" id="MobiDB-lite"/>
    </source>
</evidence>
<comment type="caution">
    <text evidence="2">The sequence shown here is derived from an EMBL/GenBank/DDBJ whole genome shotgun (WGS) entry which is preliminary data.</text>
</comment>
<feature type="region of interest" description="Disordered" evidence="1">
    <location>
        <begin position="516"/>
        <end position="537"/>
    </location>
</feature>
<reference evidence="2 3" key="1">
    <citation type="submission" date="2023-01" db="EMBL/GenBank/DDBJ databases">
        <title>Analysis of 21 Apiospora genomes using comparative genomics revels a genus with tremendous synthesis potential of carbohydrate active enzymes and secondary metabolites.</title>
        <authorList>
            <person name="Sorensen T."/>
        </authorList>
    </citation>
    <scope>NUCLEOTIDE SEQUENCE [LARGE SCALE GENOMIC DNA]</scope>
    <source>
        <strain evidence="2 3">CBS 135458</strain>
    </source>
</reference>
<name>A0ABR1T5Y8_9PEZI</name>
<feature type="compositionally biased region" description="Polar residues" evidence="1">
    <location>
        <begin position="189"/>
        <end position="199"/>
    </location>
</feature>
<dbReference type="RefSeq" id="XP_066708935.1">
    <property type="nucleotide sequence ID" value="XM_066865806.1"/>
</dbReference>
<evidence type="ECO:0000313" key="3">
    <source>
        <dbReference type="Proteomes" id="UP001480595"/>
    </source>
</evidence>
<accession>A0ABR1T5Y8</accession>
<evidence type="ECO:0000313" key="2">
    <source>
        <dbReference type="EMBL" id="KAK8041390.1"/>
    </source>
</evidence>
<organism evidence="2 3">
    <name type="scientific">Apiospora phragmitis</name>
    <dbReference type="NCBI Taxonomy" id="2905665"/>
    <lineage>
        <taxon>Eukaryota</taxon>
        <taxon>Fungi</taxon>
        <taxon>Dikarya</taxon>
        <taxon>Ascomycota</taxon>
        <taxon>Pezizomycotina</taxon>
        <taxon>Sordariomycetes</taxon>
        <taxon>Xylariomycetidae</taxon>
        <taxon>Amphisphaeriales</taxon>
        <taxon>Apiosporaceae</taxon>
        <taxon>Apiospora</taxon>
    </lineage>
</organism>
<protein>
    <recommendedName>
        <fullName evidence="4">PH domain-containing protein</fullName>
    </recommendedName>
</protein>
<feature type="region of interest" description="Disordered" evidence="1">
    <location>
        <begin position="185"/>
        <end position="253"/>
    </location>
</feature>
<dbReference type="Proteomes" id="UP001480595">
    <property type="component" value="Unassembled WGS sequence"/>
</dbReference>
<feature type="region of interest" description="Disordered" evidence="1">
    <location>
        <begin position="376"/>
        <end position="405"/>
    </location>
</feature>
<keyword evidence="3" id="KW-1185">Reference proteome</keyword>
<feature type="compositionally biased region" description="Low complexity" evidence="1">
    <location>
        <begin position="313"/>
        <end position="328"/>
    </location>
</feature>
<gene>
    <name evidence="2" type="ORF">PG994_014397</name>
</gene>
<feature type="compositionally biased region" description="Gly residues" evidence="1">
    <location>
        <begin position="610"/>
        <end position="620"/>
    </location>
</feature>